<dbReference type="Proteomes" id="UP000006620">
    <property type="component" value="Chromosome"/>
</dbReference>
<evidence type="ECO:0000313" key="2">
    <source>
        <dbReference type="Proteomes" id="UP000006620"/>
    </source>
</evidence>
<dbReference type="EMBL" id="CP002869">
    <property type="protein sequence ID" value="AEI44218.1"/>
    <property type="molecule type" value="Genomic_DNA"/>
</dbReference>
<name>F8FMP7_PAEMK</name>
<reference evidence="2" key="1">
    <citation type="submission" date="2011-06" db="EMBL/GenBank/DDBJ databases">
        <title>Complete genome sequence of Paenibacillus mucilaginosus KNP414.</title>
        <authorList>
            <person name="Wang J."/>
            <person name="Hu S."/>
            <person name="Hu X."/>
            <person name="Zhang B."/>
            <person name="Dong D."/>
            <person name="Zhang S."/>
            <person name="Zhao K."/>
            <person name="Wu D."/>
        </authorList>
    </citation>
    <scope>NUCLEOTIDE SEQUENCE [LARGE SCALE GENOMIC DNA]</scope>
    <source>
        <strain evidence="2">KNP414</strain>
    </source>
</reference>
<dbReference type="AlphaFoldDB" id="F8FMP7"/>
<reference evidence="1 2" key="2">
    <citation type="journal article" date="2013" name="Genome Announc.">
        <title>Genome Sequence of Growth-Improving Paenibacillus mucilaginosus Strain KNP414.</title>
        <authorList>
            <person name="Lu J.J."/>
            <person name="Wang J.F."/>
            <person name="Hu X.F."/>
        </authorList>
    </citation>
    <scope>NUCLEOTIDE SEQUENCE [LARGE SCALE GENOMIC DNA]</scope>
    <source>
        <strain evidence="1 2">KNP414</strain>
    </source>
</reference>
<dbReference type="HOGENOM" id="CLU_3255070_0_0_9"/>
<gene>
    <name evidence="1" type="ordered locus">KNP414_05694</name>
</gene>
<dbReference type="PATRIC" id="fig|1036673.3.peg.5288"/>
<protein>
    <submittedName>
        <fullName evidence="1">Uncharacterized protein</fullName>
    </submittedName>
</protein>
<sequence length="42" mass="4561">MGIPESTGGPFQQGGGWFRMREHAVTGKRAGCPALFRQGDRL</sequence>
<dbReference type="KEGG" id="pms:KNP414_05694"/>
<organism evidence="1 2">
    <name type="scientific">Paenibacillus mucilaginosus (strain KNP414)</name>
    <dbReference type="NCBI Taxonomy" id="1036673"/>
    <lineage>
        <taxon>Bacteria</taxon>
        <taxon>Bacillati</taxon>
        <taxon>Bacillota</taxon>
        <taxon>Bacilli</taxon>
        <taxon>Bacillales</taxon>
        <taxon>Paenibacillaceae</taxon>
        <taxon>Paenibacillus</taxon>
    </lineage>
</organism>
<proteinExistence type="predicted"/>
<accession>F8FMP7</accession>
<evidence type="ECO:0000313" key="1">
    <source>
        <dbReference type="EMBL" id="AEI44218.1"/>
    </source>
</evidence>